<reference evidence="1 2" key="1">
    <citation type="submission" date="2024-06" db="EMBL/GenBank/DDBJ databases">
        <title>Halorubrum miltondacostae sp. nov., a potential PHA producer isolated from an inland solar saltern in Rio Maior, Portugal.</title>
        <authorList>
            <person name="Albuquerque L."/>
            <person name="Viver T."/>
            <person name="Barroso C."/>
            <person name="Claudino R."/>
            <person name="Galvan M."/>
            <person name="Simoes G."/>
            <person name="Lobo Da Cunha A."/>
            <person name="Egas C."/>
        </authorList>
    </citation>
    <scope>NUCLEOTIDE SEQUENCE [LARGE SCALE GENOMIC DNA]</scope>
    <source>
        <strain evidence="1 2">RMP-11</strain>
    </source>
</reference>
<keyword evidence="2" id="KW-1185">Reference proteome</keyword>
<evidence type="ECO:0000313" key="2">
    <source>
        <dbReference type="Proteomes" id="UP001567572"/>
    </source>
</evidence>
<dbReference type="Proteomes" id="UP001567572">
    <property type="component" value="Unassembled WGS sequence"/>
</dbReference>
<comment type="caution">
    <text evidence="1">The sequence shown here is derived from an EMBL/GenBank/DDBJ whole genome shotgun (WGS) entry which is preliminary data.</text>
</comment>
<accession>A0ABD5M8K3</accession>
<dbReference type="AlphaFoldDB" id="A0ABD5M8K3"/>
<evidence type="ECO:0000313" key="1">
    <source>
        <dbReference type="EMBL" id="MEZ3164904.1"/>
    </source>
</evidence>
<dbReference type="Pfam" id="PF11376">
    <property type="entry name" value="DUF3179"/>
    <property type="match status" value="1"/>
</dbReference>
<organism evidence="1 2">
    <name type="scientific">Halorubrum miltondacostae</name>
    <dbReference type="NCBI Taxonomy" id="3076378"/>
    <lineage>
        <taxon>Archaea</taxon>
        <taxon>Methanobacteriati</taxon>
        <taxon>Methanobacteriota</taxon>
        <taxon>Stenosarchaea group</taxon>
        <taxon>Halobacteria</taxon>
        <taxon>Halobacteriales</taxon>
        <taxon>Haloferacaceae</taxon>
        <taxon>Halorubrum</taxon>
    </lineage>
</organism>
<sequence>MGVRAAEGAVAFDKTTLLTEQVMTDELNGIPIVAVADQRLDTGYIYLNPEEQTVTADGSTILVGGSSYEPDSLPLTSVYTFDAMWFAWHGYYPDTNV</sequence>
<proteinExistence type="predicted"/>
<name>A0ABD5M8K3_9EURY</name>
<protein>
    <submittedName>
        <fullName evidence="1">DUF3179 domain-containing (Seleno)protein</fullName>
    </submittedName>
</protein>
<dbReference type="EMBL" id="JBEDNY010000005">
    <property type="protein sequence ID" value="MEZ3164904.1"/>
    <property type="molecule type" value="Genomic_DNA"/>
</dbReference>
<gene>
    <name evidence="1" type="ORF">ABNG04_13610</name>
</gene>
<dbReference type="InterPro" id="IPR021516">
    <property type="entry name" value="DUF3179"/>
</dbReference>